<dbReference type="AntiFam" id="ANF00057">
    <property type="entry name" value="Translation of E. coli type CRISPR repeat"/>
</dbReference>
<evidence type="ECO:0000256" key="1">
    <source>
        <dbReference type="SAM" id="MobiDB-lite"/>
    </source>
</evidence>
<feature type="compositionally biased region" description="Low complexity" evidence="1">
    <location>
        <begin position="144"/>
        <end position="159"/>
    </location>
</feature>
<evidence type="ECO:0000313" key="3">
    <source>
        <dbReference type="Proteomes" id="UP000183015"/>
    </source>
</evidence>
<sequence length="265" mass="27900">MPHTACSPRPRGWSLDQAGCSVAHRLLPAPAGMVPAFRTCSAGLRSAPRARGDGPGRRAHRSPANHCSPRPRGWSLGDQLGERVVLAAPRARGDGPRQAYENGFRLTCSPRPRGWSRRPGRRGGAVTLLPAPAGMVPATWASTRAAATAPRARGNGPAGESPGALQVGCSPRPRGWSPLVTAQHRDVLLLPAPAGMVSSTARRPNARPTALRARGDGPPSDQHPNPGDDCSPRPGGWSRPRGRSRVRPSCSPRLRGWSRGGAEHG</sequence>
<feature type="region of interest" description="Disordered" evidence="1">
    <location>
        <begin position="195"/>
        <end position="265"/>
    </location>
</feature>
<name>A0A1H7WIB5_STRJI</name>
<feature type="region of interest" description="Disordered" evidence="1">
    <location>
        <begin position="144"/>
        <end position="170"/>
    </location>
</feature>
<organism evidence="2 3">
    <name type="scientific">Streptacidiphilus jiangxiensis</name>
    <dbReference type="NCBI Taxonomy" id="235985"/>
    <lineage>
        <taxon>Bacteria</taxon>
        <taxon>Bacillati</taxon>
        <taxon>Actinomycetota</taxon>
        <taxon>Actinomycetes</taxon>
        <taxon>Kitasatosporales</taxon>
        <taxon>Streptomycetaceae</taxon>
        <taxon>Streptacidiphilus</taxon>
    </lineage>
</organism>
<evidence type="ECO:0000313" key="2">
    <source>
        <dbReference type="EMBL" id="SEM21231.1"/>
    </source>
</evidence>
<accession>A0A1H7WIB5</accession>
<proteinExistence type="predicted"/>
<protein>
    <submittedName>
        <fullName evidence="2">Uncharacterized protein</fullName>
    </submittedName>
</protein>
<dbReference type="Proteomes" id="UP000183015">
    <property type="component" value="Unassembled WGS sequence"/>
</dbReference>
<dbReference type="STRING" id="235985.SAMN05414137_120182"/>
<dbReference type="AlphaFoldDB" id="A0A1H7WIB5"/>
<gene>
    <name evidence="2" type="ORF">SAMN05414137_120182</name>
</gene>
<feature type="region of interest" description="Disordered" evidence="1">
    <location>
        <begin position="45"/>
        <end position="76"/>
    </location>
</feature>
<dbReference type="EMBL" id="FOAZ01000020">
    <property type="protein sequence ID" value="SEM21231.1"/>
    <property type="molecule type" value="Genomic_DNA"/>
</dbReference>
<reference evidence="3" key="1">
    <citation type="submission" date="2016-10" db="EMBL/GenBank/DDBJ databases">
        <authorList>
            <person name="Varghese N."/>
        </authorList>
    </citation>
    <scope>NUCLEOTIDE SEQUENCE [LARGE SCALE GENOMIC DNA]</scope>
    <source>
        <strain evidence="3">DSM 45096 / BCRC 16803 / CGMCC 4.1857 / CIP 109030 / JCM 12277 / KCTC 19219 / NBRC 100920 / 33214</strain>
    </source>
</reference>
<keyword evidence="3" id="KW-1185">Reference proteome</keyword>